<comment type="similarity">
    <text evidence="2 11">Belongs to the glycosyltransferase 31 family.</text>
</comment>
<comment type="subcellular location">
    <subcellularLocation>
        <location evidence="1 11">Golgi apparatus membrane</location>
        <topology evidence="1 11">Single-pass type II membrane protein</topology>
    </subcellularLocation>
</comment>
<keyword evidence="4" id="KW-0808">Transferase</keyword>
<organism evidence="12 15">
    <name type="scientific">Sitophilus oryzae</name>
    <name type="common">Rice weevil</name>
    <name type="synonym">Curculio oryzae</name>
    <dbReference type="NCBI Taxonomy" id="7048"/>
    <lineage>
        <taxon>Eukaryota</taxon>
        <taxon>Metazoa</taxon>
        <taxon>Ecdysozoa</taxon>
        <taxon>Arthropoda</taxon>
        <taxon>Hexapoda</taxon>
        <taxon>Insecta</taxon>
        <taxon>Pterygota</taxon>
        <taxon>Neoptera</taxon>
        <taxon>Endopterygota</taxon>
        <taxon>Coleoptera</taxon>
        <taxon>Polyphaga</taxon>
        <taxon>Cucujiformia</taxon>
        <taxon>Curculionidae</taxon>
        <taxon>Dryophthorinae</taxon>
        <taxon>Sitophilus</taxon>
    </lineage>
</organism>
<dbReference type="AlphaFoldDB" id="A0A6J2XGK0"/>
<dbReference type="Pfam" id="PF01762">
    <property type="entry name" value="Galactosyl_T"/>
    <property type="match status" value="1"/>
</dbReference>
<name>A0A6J2XGK0_SITOR</name>
<dbReference type="GO" id="GO:0016758">
    <property type="term" value="F:hexosyltransferase activity"/>
    <property type="evidence" value="ECO:0007669"/>
    <property type="project" value="InterPro"/>
</dbReference>
<evidence type="ECO:0000256" key="11">
    <source>
        <dbReference type="RuleBase" id="RU363063"/>
    </source>
</evidence>
<keyword evidence="8 11" id="KW-0333">Golgi apparatus</keyword>
<keyword evidence="5" id="KW-0812">Transmembrane</keyword>
<dbReference type="PROSITE" id="PS51257">
    <property type="entry name" value="PROKAR_LIPOPROTEIN"/>
    <property type="match status" value="1"/>
</dbReference>
<gene>
    <name evidence="13 14 15" type="primary">LOC115877867</name>
</gene>
<evidence type="ECO:0000313" key="13">
    <source>
        <dbReference type="RefSeq" id="XP_030750068.1"/>
    </source>
</evidence>
<keyword evidence="9" id="KW-0472">Membrane</keyword>
<sequence>MHERRLFHQLSLLFFLILSCFLLYHLFSIQPVEQPFHQNLMFIPHSESYNYTYPTHLLASNDYTTLVNYSFTFDRLNTGCNDSTLLLILIHSSPGNFRKRTVLRSTWAQKNEWTKILFVMGRTENETIQKELTRENDSYGDLIQGSFLDTYRNLTYKHITCLKYAIYHCPQAKYILKCDDDIFVNMPLLKNFLNFDLSPFGVSNAILCPLKHLAPVLRTYRSKWRVSFEEYPEITYPDYCLGWAILYSPDVIFQLYKSAQNSLNIFWIDDVYITGTMVAKINVFHTDISDLVITWEDQKYLVSKNGYPRKDFLLGRPDLTESELRALWKRVTSLEAPKSIWRRSVAEGYVR</sequence>
<evidence type="ECO:0000256" key="10">
    <source>
        <dbReference type="ARBA" id="ARBA00023180"/>
    </source>
</evidence>
<proteinExistence type="inferred from homology"/>
<reference evidence="13 14" key="1">
    <citation type="submission" date="2025-04" db="UniProtKB">
        <authorList>
            <consortium name="RefSeq"/>
        </authorList>
    </citation>
    <scope>IDENTIFICATION</scope>
    <source>
        <tissue evidence="13 14">Gonads</tissue>
    </source>
</reference>
<evidence type="ECO:0000256" key="1">
    <source>
        <dbReference type="ARBA" id="ARBA00004323"/>
    </source>
</evidence>
<evidence type="ECO:0000256" key="6">
    <source>
        <dbReference type="ARBA" id="ARBA00022968"/>
    </source>
</evidence>
<evidence type="ECO:0000256" key="5">
    <source>
        <dbReference type="ARBA" id="ARBA00022692"/>
    </source>
</evidence>
<accession>A0A6J2XGK0</accession>
<evidence type="ECO:0000313" key="12">
    <source>
        <dbReference type="Proteomes" id="UP000504635"/>
    </source>
</evidence>
<evidence type="ECO:0000256" key="8">
    <source>
        <dbReference type="ARBA" id="ARBA00023034"/>
    </source>
</evidence>
<evidence type="ECO:0000256" key="7">
    <source>
        <dbReference type="ARBA" id="ARBA00022989"/>
    </source>
</evidence>
<dbReference type="PANTHER" id="PTHR11214">
    <property type="entry name" value="BETA-1,3-N-ACETYLGLUCOSAMINYLTRANSFERASE"/>
    <property type="match status" value="1"/>
</dbReference>
<keyword evidence="6" id="KW-0735">Signal-anchor</keyword>
<keyword evidence="7" id="KW-1133">Transmembrane helix</keyword>
<evidence type="ECO:0000313" key="14">
    <source>
        <dbReference type="RefSeq" id="XP_030750069.1"/>
    </source>
</evidence>
<dbReference type="GO" id="GO:0000139">
    <property type="term" value="C:Golgi membrane"/>
    <property type="evidence" value="ECO:0007669"/>
    <property type="project" value="UniProtKB-SubCell"/>
</dbReference>
<dbReference type="RefSeq" id="XP_030750070.1">
    <property type="nucleotide sequence ID" value="XM_030894210.1"/>
</dbReference>
<evidence type="ECO:0000313" key="15">
    <source>
        <dbReference type="RefSeq" id="XP_030750070.1"/>
    </source>
</evidence>
<dbReference type="Proteomes" id="UP000504635">
    <property type="component" value="Unplaced"/>
</dbReference>
<dbReference type="Gene3D" id="3.90.550.50">
    <property type="match status" value="1"/>
</dbReference>
<evidence type="ECO:0000256" key="4">
    <source>
        <dbReference type="ARBA" id="ARBA00022679"/>
    </source>
</evidence>
<dbReference type="GO" id="GO:0006493">
    <property type="term" value="P:protein O-linked glycosylation"/>
    <property type="evidence" value="ECO:0007669"/>
    <property type="project" value="TreeGrafter"/>
</dbReference>
<dbReference type="RefSeq" id="XP_030750068.1">
    <property type="nucleotide sequence ID" value="XM_030894208.1"/>
</dbReference>
<dbReference type="GeneID" id="115877867"/>
<protein>
    <recommendedName>
        <fullName evidence="11">Hexosyltransferase</fullName>
        <ecNumber evidence="11">2.4.1.-</ecNumber>
    </recommendedName>
</protein>
<dbReference type="RefSeq" id="XP_030750069.1">
    <property type="nucleotide sequence ID" value="XM_030894209.1"/>
</dbReference>
<dbReference type="KEGG" id="soy:115877867"/>
<dbReference type="EC" id="2.4.1.-" evidence="11"/>
<keyword evidence="12" id="KW-1185">Reference proteome</keyword>
<evidence type="ECO:0000256" key="3">
    <source>
        <dbReference type="ARBA" id="ARBA00022676"/>
    </source>
</evidence>
<keyword evidence="10" id="KW-0325">Glycoprotein</keyword>
<keyword evidence="3 11" id="KW-0328">Glycosyltransferase</keyword>
<dbReference type="FunFam" id="3.90.550.50:FF:000001">
    <property type="entry name" value="Hexosyltransferase"/>
    <property type="match status" value="1"/>
</dbReference>
<dbReference type="PANTHER" id="PTHR11214:SF376">
    <property type="entry name" value="HEXOSYLTRANSFERASE"/>
    <property type="match status" value="1"/>
</dbReference>
<dbReference type="OrthoDB" id="115198at2759"/>
<dbReference type="InterPro" id="IPR002659">
    <property type="entry name" value="Glyco_trans_31"/>
</dbReference>
<evidence type="ECO:0000256" key="2">
    <source>
        <dbReference type="ARBA" id="ARBA00008661"/>
    </source>
</evidence>
<evidence type="ECO:0000256" key="9">
    <source>
        <dbReference type="ARBA" id="ARBA00023136"/>
    </source>
</evidence>